<evidence type="ECO:0000313" key="3">
    <source>
        <dbReference type="EMBL" id="GFB19555.1"/>
    </source>
</evidence>
<name>A0A699L3L7_TANCI</name>
<evidence type="ECO:0008006" key="4">
    <source>
        <dbReference type="Google" id="ProtNLM"/>
    </source>
</evidence>
<evidence type="ECO:0000256" key="2">
    <source>
        <dbReference type="SAM" id="MobiDB-lite"/>
    </source>
</evidence>
<feature type="non-terminal residue" evidence="3">
    <location>
        <position position="1"/>
    </location>
</feature>
<dbReference type="PANTHER" id="PTHR33067">
    <property type="entry name" value="RNA-DIRECTED DNA POLYMERASE-RELATED"/>
    <property type="match status" value="1"/>
</dbReference>
<reference evidence="3" key="1">
    <citation type="journal article" date="2019" name="Sci. Rep.">
        <title>Draft genome of Tanacetum cinerariifolium, the natural source of mosquito coil.</title>
        <authorList>
            <person name="Yamashiro T."/>
            <person name="Shiraishi A."/>
            <person name="Satake H."/>
            <person name="Nakayama K."/>
        </authorList>
    </citation>
    <scope>NUCLEOTIDE SEQUENCE</scope>
</reference>
<sequence length="472" mass="51551">SLNSVAGGNVLDKMPRECLKIIESKSKFRQTRAKAVISKVGTSSSTPAISSDVAELKDMVKALLLDKKNQSPAPTLSTTPAPVKAVNQAPVYQAPIRQTQRVSQMDFESYVKANDAILRNMQSQGQSTQNQCQNIQNQNQNLQNQMATLTEMMSKLISANTASSSGLGTLPGNTVTNPKEDLKCITTRSGVAYPGPKTPSSSKQGTKVTKDQVQTPSSQSTALVQPSVIQSESQDPVSEPVVYPVSASMPNLKPSIPYPSRRDNEKRPLIRNKEKLSEMARTTMNEHCSAIILNKLPRKLGDPRKFLILCEFSGIDECLALADLGASINLMPLSVWEGLSLPELTPTCMTLELTTSRALIDVHKGELTLRIKNKAITYNLDQTVRYSANYNQMTANKIDVVELACEEYSQEVLSFSNVTDSGTPTPQNDPIVSATSPTLTPFEDSDFLLFEEADAFLGLEDDPYSLTGSYFE</sequence>
<dbReference type="InterPro" id="IPR021109">
    <property type="entry name" value="Peptidase_aspartic_dom_sf"/>
</dbReference>
<dbReference type="AlphaFoldDB" id="A0A699L3L7"/>
<dbReference type="PANTHER" id="PTHR33067:SF35">
    <property type="entry name" value="ASPARTIC PEPTIDASE DDI1-TYPE DOMAIN-CONTAINING PROTEIN"/>
    <property type="match status" value="1"/>
</dbReference>
<feature type="coiled-coil region" evidence="1">
    <location>
        <begin position="118"/>
        <end position="159"/>
    </location>
</feature>
<accession>A0A699L3L7</accession>
<organism evidence="3">
    <name type="scientific">Tanacetum cinerariifolium</name>
    <name type="common">Dalmatian daisy</name>
    <name type="synonym">Chrysanthemum cinerariifolium</name>
    <dbReference type="NCBI Taxonomy" id="118510"/>
    <lineage>
        <taxon>Eukaryota</taxon>
        <taxon>Viridiplantae</taxon>
        <taxon>Streptophyta</taxon>
        <taxon>Embryophyta</taxon>
        <taxon>Tracheophyta</taxon>
        <taxon>Spermatophyta</taxon>
        <taxon>Magnoliopsida</taxon>
        <taxon>eudicotyledons</taxon>
        <taxon>Gunneridae</taxon>
        <taxon>Pentapetalae</taxon>
        <taxon>asterids</taxon>
        <taxon>campanulids</taxon>
        <taxon>Asterales</taxon>
        <taxon>Asteraceae</taxon>
        <taxon>Asteroideae</taxon>
        <taxon>Anthemideae</taxon>
        <taxon>Anthemidinae</taxon>
        <taxon>Tanacetum</taxon>
    </lineage>
</organism>
<feature type="compositionally biased region" description="Polar residues" evidence="2">
    <location>
        <begin position="198"/>
        <end position="236"/>
    </location>
</feature>
<feature type="region of interest" description="Disordered" evidence="2">
    <location>
        <begin position="187"/>
        <end position="236"/>
    </location>
</feature>
<evidence type="ECO:0000256" key="1">
    <source>
        <dbReference type="SAM" id="Coils"/>
    </source>
</evidence>
<gene>
    <name evidence="3" type="ORF">Tci_691526</name>
</gene>
<comment type="caution">
    <text evidence="3">The sequence shown here is derived from an EMBL/GenBank/DDBJ whole genome shotgun (WGS) entry which is preliminary data.</text>
</comment>
<proteinExistence type="predicted"/>
<keyword evidence="1" id="KW-0175">Coiled coil</keyword>
<dbReference type="EMBL" id="BKCJ010572845">
    <property type="protein sequence ID" value="GFB19555.1"/>
    <property type="molecule type" value="Genomic_DNA"/>
</dbReference>
<protein>
    <recommendedName>
        <fullName evidence="4">Reverse transcriptase domain-containing protein</fullName>
    </recommendedName>
</protein>
<dbReference type="Gene3D" id="2.40.70.10">
    <property type="entry name" value="Acid Proteases"/>
    <property type="match status" value="1"/>
</dbReference>